<comment type="similarity">
    <text evidence="2">Belongs to the ABC transporter superfamily.</text>
</comment>
<dbReference type="InterPro" id="IPR050388">
    <property type="entry name" value="ABC_Ni/Peptide_Import"/>
</dbReference>
<dbReference type="Gene3D" id="3.40.50.300">
    <property type="entry name" value="P-loop containing nucleotide triphosphate hydrolases"/>
    <property type="match status" value="1"/>
</dbReference>
<dbReference type="SMART" id="SM00382">
    <property type="entry name" value="AAA"/>
    <property type="match status" value="1"/>
</dbReference>
<dbReference type="Proteomes" id="UP000245998">
    <property type="component" value="Unassembled WGS sequence"/>
</dbReference>
<accession>A0A2U1JU79</accession>
<dbReference type="EMBL" id="QCZG01000034">
    <property type="protein sequence ID" value="PWA08760.1"/>
    <property type="molecule type" value="Genomic_DNA"/>
</dbReference>
<gene>
    <name evidence="9" type="ORF">DCC39_14225</name>
</gene>
<organism evidence="9 10">
    <name type="scientific">Pueribacillus theae</name>
    <dbReference type="NCBI Taxonomy" id="2171751"/>
    <lineage>
        <taxon>Bacteria</taxon>
        <taxon>Bacillati</taxon>
        <taxon>Bacillota</taxon>
        <taxon>Bacilli</taxon>
        <taxon>Bacillales</taxon>
        <taxon>Bacillaceae</taxon>
        <taxon>Pueribacillus</taxon>
    </lineage>
</organism>
<reference evidence="9 10" key="1">
    <citation type="submission" date="2018-04" db="EMBL/GenBank/DDBJ databases">
        <title>Camelliibacillus theae gen. nov., sp. nov., isolated from Pu'er tea.</title>
        <authorList>
            <person name="Niu L."/>
        </authorList>
    </citation>
    <scope>NUCLEOTIDE SEQUENCE [LARGE SCALE GENOMIC DNA]</scope>
    <source>
        <strain evidence="9 10">T8</strain>
    </source>
</reference>
<dbReference type="InterPro" id="IPR013563">
    <property type="entry name" value="Oligopep_ABC_C"/>
</dbReference>
<dbReference type="PROSITE" id="PS00211">
    <property type="entry name" value="ABC_TRANSPORTER_1"/>
    <property type="match status" value="1"/>
</dbReference>
<evidence type="ECO:0000256" key="1">
    <source>
        <dbReference type="ARBA" id="ARBA00004202"/>
    </source>
</evidence>
<evidence type="ECO:0000256" key="7">
    <source>
        <dbReference type="ARBA" id="ARBA00023136"/>
    </source>
</evidence>
<dbReference type="SUPFAM" id="SSF52540">
    <property type="entry name" value="P-loop containing nucleoside triphosphate hydrolases"/>
    <property type="match status" value="1"/>
</dbReference>
<evidence type="ECO:0000313" key="10">
    <source>
        <dbReference type="Proteomes" id="UP000245998"/>
    </source>
</evidence>
<dbReference type="InterPro" id="IPR017871">
    <property type="entry name" value="ABC_transporter-like_CS"/>
</dbReference>
<evidence type="ECO:0000313" key="9">
    <source>
        <dbReference type="EMBL" id="PWA08760.1"/>
    </source>
</evidence>
<dbReference type="GO" id="GO:0005524">
    <property type="term" value="F:ATP binding"/>
    <property type="evidence" value="ECO:0007669"/>
    <property type="project" value="UniProtKB-KW"/>
</dbReference>
<keyword evidence="4" id="KW-1003">Cell membrane</keyword>
<protein>
    <submittedName>
        <fullName evidence="9">Peptide ABC transporter ATP-binding protein</fullName>
    </submittedName>
</protein>
<keyword evidence="6 9" id="KW-0067">ATP-binding</keyword>
<dbReference type="PROSITE" id="PS50893">
    <property type="entry name" value="ABC_TRANSPORTER_2"/>
    <property type="match status" value="1"/>
</dbReference>
<evidence type="ECO:0000259" key="8">
    <source>
        <dbReference type="PROSITE" id="PS50893"/>
    </source>
</evidence>
<dbReference type="NCBIfam" id="TIGR01727">
    <property type="entry name" value="oligo_HPY"/>
    <property type="match status" value="1"/>
</dbReference>
<keyword evidence="5" id="KW-0547">Nucleotide-binding</keyword>
<dbReference type="GO" id="GO:0016887">
    <property type="term" value="F:ATP hydrolysis activity"/>
    <property type="evidence" value="ECO:0007669"/>
    <property type="project" value="InterPro"/>
</dbReference>
<dbReference type="InterPro" id="IPR003439">
    <property type="entry name" value="ABC_transporter-like_ATP-bd"/>
</dbReference>
<keyword evidence="3" id="KW-0813">Transport</keyword>
<dbReference type="RefSeq" id="WP_116555565.1">
    <property type="nucleotide sequence ID" value="NZ_QCZG01000034.1"/>
</dbReference>
<dbReference type="FunFam" id="3.40.50.300:FF:000016">
    <property type="entry name" value="Oligopeptide ABC transporter ATP-binding component"/>
    <property type="match status" value="1"/>
</dbReference>
<name>A0A2U1JU79_9BACI</name>
<dbReference type="GO" id="GO:0015833">
    <property type="term" value="P:peptide transport"/>
    <property type="evidence" value="ECO:0007669"/>
    <property type="project" value="InterPro"/>
</dbReference>
<dbReference type="PANTHER" id="PTHR43297:SF2">
    <property type="entry name" value="DIPEPTIDE TRANSPORT ATP-BINDING PROTEIN DPPD"/>
    <property type="match status" value="1"/>
</dbReference>
<dbReference type="InterPro" id="IPR027417">
    <property type="entry name" value="P-loop_NTPase"/>
</dbReference>
<feature type="domain" description="ABC transporter" evidence="8">
    <location>
        <begin position="5"/>
        <end position="255"/>
    </location>
</feature>
<dbReference type="OrthoDB" id="9802264at2"/>
<comment type="subcellular location">
    <subcellularLocation>
        <location evidence="1">Cell membrane</location>
        <topology evidence="1">Peripheral membrane protein</topology>
    </subcellularLocation>
</comment>
<evidence type="ECO:0000256" key="2">
    <source>
        <dbReference type="ARBA" id="ARBA00005417"/>
    </source>
</evidence>
<dbReference type="PANTHER" id="PTHR43297">
    <property type="entry name" value="OLIGOPEPTIDE TRANSPORT ATP-BINDING PROTEIN APPD"/>
    <property type="match status" value="1"/>
</dbReference>
<evidence type="ECO:0000256" key="5">
    <source>
        <dbReference type="ARBA" id="ARBA00022741"/>
    </source>
</evidence>
<sequence length="320" mass="36112">MSVILEIKNLRVGRNVQHQFSAVLDDVSFSINQGEFVAIVGESGCGKSMTALSIMGLLPKTMQVGSGSIYYHGRDLTKLSSREYNQLRGKELSMIFQEPMTSLNPSFTIGNQIYEVFKYHTDFSIKEIRQKSIEILEQVKIPDAKEKLNMYPHELSGGMRQRVMIAMALACNPKILIADEPTTALDVTIQAQILNLLIELQQNLNMTVIMITHDLGVVAETCHRAIVMYAGQVIEEAKIDDLFERPIHPYTEALMKSIPKLGEPKLKLHTIEGSVPDINNMPIGCRFHPRCNLATSICLEEVPKLEIKENKRRSRCWNRA</sequence>
<evidence type="ECO:0000256" key="3">
    <source>
        <dbReference type="ARBA" id="ARBA00022448"/>
    </source>
</evidence>
<dbReference type="CDD" id="cd03257">
    <property type="entry name" value="ABC_NikE_OppD_transporters"/>
    <property type="match status" value="1"/>
</dbReference>
<dbReference type="Pfam" id="PF00005">
    <property type="entry name" value="ABC_tran"/>
    <property type="match status" value="1"/>
</dbReference>
<dbReference type="AlphaFoldDB" id="A0A2U1JU79"/>
<evidence type="ECO:0000256" key="4">
    <source>
        <dbReference type="ARBA" id="ARBA00022475"/>
    </source>
</evidence>
<keyword evidence="7" id="KW-0472">Membrane</keyword>
<dbReference type="Pfam" id="PF08352">
    <property type="entry name" value="oligo_HPY"/>
    <property type="match status" value="1"/>
</dbReference>
<evidence type="ECO:0000256" key="6">
    <source>
        <dbReference type="ARBA" id="ARBA00022840"/>
    </source>
</evidence>
<comment type="caution">
    <text evidence="9">The sequence shown here is derived from an EMBL/GenBank/DDBJ whole genome shotgun (WGS) entry which is preliminary data.</text>
</comment>
<dbReference type="InterPro" id="IPR003593">
    <property type="entry name" value="AAA+_ATPase"/>
</dbReference>
<proteinExistence type="inferred from homology"/>
<dbReference type="GO" id="GO:0005886">
    <property type="term" value="C:plasma membrane"/>
    <property type="evidence" value="ECO:0007669"/>
    <property type="project" value="UniProtKB-SubCell"/>
</dbReference>
<keyword evidence="10" id="KW-1185">Reference proteome</keyword>